<evidence type="ECO:0000259" key="11">
    <source>
        <dbReference type="Pfam" id="PF22599"/>
    </source>
</evidence>
<feature type="transmembrane region" description="Helical" evidence="9">
    <location>
        <begin position="369"/>
        <end position="388"/>
    </location>
</feature>
<dbReference type="Proteomes" id="UP000446348">
    <property type="component" value="Unassembled WGS sequence"/>
</dbReference>
<dbReference type="AlphaFoldDB" id="A0A845SXB0"/>
<dbReference type="PANTHER" id="PTHR30081:SF1">
    <property type="entry name" value="PROTEIN TRANSLOCASE SUBUNIT SECD"/>
    <property type="match status" value="1"/>
</dbReference>
<evidence type="ECO:0000256" key="2">
    <source>
        <dbReference type="ARBA" id="ARBA00022448"/>
    </source>
</evidence>
<keyword evidence="4 9" id="KW-0812">Transmembrane</keyword>
<dbReference type="GO" id="GO:0065002">
    <property type="term" value="P:intracellular protein transmembrane transport"/>
    <property type="evidence" value="ECO:0007669"/>
    <property type="project" value="UniProtKB-UniRule"/>
</dbReference>
<keyword evidence="8 9" id="KW-0472">Membrane</keyword>
<evidence type="ECO:0000256" key="6">
    <source>
        <dbReference type="ARBA" id="ARBA00022989"/>
    </source>
</evidence>
<evidence type="ECO:0000256" key="4">
    <source>
        <dbReference type="ARBA" id="ARBA00022692"/>
    </source>
</evidence>
<evidence type="ECO:0000256" key="5">
    <source>
        <dbReference type="ARBA" id="ARBA00022927"/>
    </source>
</evidence>
<gene>
    <name evidence="9" type="primary">secD</name>
    <name evidence="12" type="ORF">D3Z39_08945</name>
    <name evidence="13" type="ORF">FMM72_04780</name>
</gene>
<dbReference type="Pfam" id="PF02355">
    <property type="entry name" value="SecD_SecF_C"/>
    <property type="match status" value="1"/>
</dbReference>
<dbReference type="InterPro" id="IPR054384">
    <property type="entry name" value="SecDF_P1_head"/>
</dbReference>
<dbReference type="HAMAP" id="MF_01463_B">
    <property type="entry name" value="SecD_B"/>
    <property type="match status" value="1"/>
</dbReference>
<reference evidence="13 15" key="2">
    <citation type="submission" date="2019-06" db="EMBL/GenBank/DDBJ databases">
        <title>Draft genome sequences of 15 bacterial species constituting the stable defined intestinal microbiota of the GM15 gnotobiotic mouse model.</title>
        <authorList>
            <person name="Elie C."/>
            <person name="Mathieu A."/>
            <person name="Saliou A."/>
            <person name="Darnaud M."/>
            <person name="Leulier F."/>
            <person name="Tamellini A."/>
        </authorList>
    </citation>
    <scope>NUCLEOTIDE SEQUENCE [LARGE SCALE GENOMIC DNA]</scope>
    <source>
        <strain evidence="13 15">JM4-15</strain>
    </source>
</reference>
<evidence type="ECO:0000256" key="7">
    <source>
        <dbReference type="ARBA" id="ARBA00023010"/>
    </source>
</evidence>
<feature type="domain" description="SecDF P1 head subdomain" evidence="11">
    <location>
        <begin position="140"/>
        <end position="237"/>
    </location>
</feature>
<name>A0A845SXB0_9FIRM</name>
<evidence type="ECO:0000256" key="1">
    <source>
        <dbReference type="ARBA" id="ARBA00004651"/>
    </source>
</evidence>
<protein>
    <recommendedName>
        <fullName evidence="9">Protein translocase subunit SecD</fullName>
    </recommendedName>
</protein>
<dbReference type="PANTHER" id="PTHR30081">
    <property type="entry name" value="PROTEIN-EXPORT MEMBRANE PROTEIN SEC"/>
    <property type="match status" value="1"/>
</dbReference>
<dbReference type="GO" id="GO:0015450">
    <property type="term" value="F:protein-transporting ATPase activity"/>
    <property type="evidence" value="ECO:0007669"/>
    <property type="project" value="InterPro"/>
</dbReference>
<dbReference type="GO" id="GO:0006605">
    <property type="term" value="P:protein targeting"/>
    <property type="evidence" value="ECO:0007669"/>
    <property type="project" value="UniProtKB-UniRule"/>
</dbReference>
<feature type="transmembrane region" description="Helical" evidence="9">
    <location>
        <begin position="7"/>
        <end position="27"/>
    </location>
</feature>
<dbReference type="SUPFAM" id="SSF82866">
    <property type="entry name" value="Multidrug efflux transporter AcrB transmembrane domain"/>
    <property type="match status" value="1"/>
</dbReference>
<feature type="transmembrane region" description="Helical" evidence="9">
    <location>
        <begin position="284"/>
        <end position="305"/>
    </location>
</feature>
<dbReference type="Gene3D" id="1.20.1640.10">
    <property type="entry name" value="Multidrug efflux transporter AcrB transmembrane domain"/>
    <property type="match status" value="1"/>
</dbReference>
<dbReference type="OrthoDB" id="9805019at2"/>
<keyword evidence="5 9" id="KW-0653">Protein transport</keyword>
<dbReference type="EMBL" id="QXWZ01000014">
    <property type="protein sequence ID" value="NBI78996.1"/>
    <property type="molecule type" value="Genomic_DNA"/>
</dbReference>
<dbReference type="GO" id="GO:0005886">
    <property type="term" value="C:plasma membrane"/>
    <property type="evidence" value="ECO:0007669"/>
    <property type="project" value="UniProtKB-SubCell"/>
</dbReference>
<dbReference type="EMBL" id="VIQT01000009">
    <property type="protein sequence ID" value="NDO38567.1"/>
    <property type="molecule type" value="Genomic_DNA"/>
</dbReference>
<evidence type="ECO:0000256" key="9">
    <source>
        <dbReference type="HAMAP-Rule" id="MF_01463"/>
    </source>
</evidence>
<reference evidence="12 14" key="1">
    <citation type="submission" date="2018-08" db="EMBL/GenBank/DDBJ databases">
        <title>Murine metabolic-syndrome-specific gut microbial biobank.</title>
        <authorList>
            <person name="Liu C."/>
        </authorList>
    </citation>
    <scope>NUCLEOTIDE SEQUENCE [LARGE SCALE GENOMIC DNA]</scope>
    <source>
        <strain evidence="12 14">X69</strain>
    </source>
</reference>
<evidence type="ECO:0000313" key="13">
    <source>
        <dbReference type="EMBL" id="NDO38567.1"/>
    </source>
</evidence>
<feature type="transmembrane region" description="Helical" evidence="9">
    <location>
        <begin position="259"/>
        <end position="277"/>
    </location>
</feature>
<dbReference type="GO" id="GO:0043952">
    <property type="term" value="P:protein transport by the Sec complex"/>
    <property type="evidence" value="ECO:0007669"/>
    <property type="project" value="UniProtKB-UniRule"/>
</dbReference>
<dbReference type="InterPro" id="IPR005791">
    <property type="entry name" value="SecD"/>
</dbReference>
<comment type="subcellular location">
    <subcellularLocation>
        <location evidence="1 9">Cell membrane</location>
        <topology evidence="1 9">Multi-pass membrane protein</topology>
    </subcellularLocation>
</comment>
<evidence type="ECO:0000313" key="14">
    <source>
        <dbReference type="Proteomes" id="UP000446348"/>
    </source>
</evidence>
<evidence type="ECO:0000313" key="12">
    <source>
        <dbReference type="EMBL" id="NBI78996.1"/>
    </source>
</evidence>
<evidence type="ECO:0000313" key="15">
    <source>
        <dbReference type="Proteomes" id="UP000462501"/>
    </source>
</evidence>
<organism evidence="13 15">
    <name type="scientific">Anaerotruncus colihominis</name>
    <dbReference type="NCBI Taxonomy" id="169435"/>
    <lineage>
        <taxon>Bacteria</taxon>
        <taxon>Bacillati</taxon>
        <taxon>Bacillota</taxon>
        <taxon>Clostridia</taxon>
        <taxon>Eubacteriales</taxon>
        <taxon>Oscillospiraceae</taxon>
        <taxon>Anaerotruncus</taxon>
    </lineage>
</organism>
<dbReference type="RefSeq" id="WP_160209799.1">
    <property type="nucleotide sequence ID" value="NZ_CASBEY010000026.1"/>
</dbReference>
<sequence>MRKVGKPVVFVIVAIIIVFTTLAFFGISTSYGDITTTYIKGVDDIRWGIDIRGGVDVTFTPPEGYDATPDEMAAAESIIKVRLVSQNITDYETYVDEAKDRIIVRFPWKEGETDFNPEQAVKELGETALLTFRENQSGPVVIEGKHVKSASAEPSPDGRGSQVKLELTGEGAELFSDATGRLIGQQISIWMDDTMISAPRVDSQIPGGVAYITGGAQGFDVKEAKALADRINGGALPFKLETENFSTISPTLGFGARDAMVTAGVIAFILVAIFIIIMYRMCGVVASIALVGQVAGMIACLTGFFAPFPSFTLTLPGIAGIILSIGMGVDANVITSERIKEELRNGKTLDGAIDSGFQRTFSAIFDGNITMVIVAIILMGAFGPPQSVFNSLLSPIFRWFGPSATGAIYSFGFTLIVGVIFNFIMGVTASRLMLKSVSKFKPFKKPWLFGGAK</sequence>
<keyword evidence="6 9" id="KW-1133">Transmembrane helix</keyword>
<dbReference type="Gene3D" id="3.30.1360.200">
    <property type="match status" value="1"/>
</dbReference>
<keyword evidence="7 9" id="KW-0811">Translocation</keyword>
<dbReference type="InterPro" id="IPR022813">
    <property type="entry name" value="SecD/SecF_arch_bac"/>
</dbReference>
<dbReference type="Gene3D" id="3.30.70.3400">
    <property type="match status" value="1"/>
</dbReference>
<feature type="domain" description="Protein export membrane protein SecD/SecF C-terminal" evidence="10">
    <location>
        <begin position="239"/>
        <end position="380"/>
    </location>
</feature>
<proteinExistence type="inferred from homology"/>
<comment type="caution">
    <text evidence="13">The sequence shown here is derived from an EMBL/GenBank/DDBJ whole genome shotgun (WGS) entry which is preliminary data.</text>
</comment>
<dbReference type="InterPro" id="IPR055344">
    <property type="entry name" value="SecD_SecF_C_bact"/>
</dbReference>
<dbReference type="InterPro" id="IPR048634">
    <property type="entry name" value="SecD_SecF_C"/>
</dbReference>
<comment type="similarity">
    <text evidence="9">Belongs to the SecD/SecF family. SecD subfamily.</text>
</comment>
<keyword evidence="3 9" id="KW-1003">Cell membrane</keyword>
<dbReference type="Pfam" id="PF22599">
    <property type="entry name" value="SecDF_P1_head"/>
    <property type="match status" value="1"/>
</dbReference>
<keyword evidence="2 9" id="KW-0813">Transport</keyword>
<evidence type="ECO:0000256" key="8">
    <source>
        <dbReference type="ARBA" id="ARBA00023136"/>
    </source>
</evidence>
<evidence type="ECO:0000259" key="10">
    <source>
        <dbReference type="Pfam" id="PF02355"/>
    </source>
</evidence>
<evidence type="ECO:0000256" key="3">
    <source>
        <dbReference type="ARBA" id="ARBA00022475"/>
    </source>
</evidence>
<comment type="subunit">
    <text evidence="9">Forms a complex with SecF. Part of the essential Sec protein translocation apparatus which comprises SecA, SecYEG and auxiliary proteins SecDF. Other proteins may also be involved.</text>
</comment>
<comment type="function">
    <text evidence="9">Part of the Sec protein translocase complex. Interacts with the SecYEG preprotein conducting channel. SecDF uses the proton motive force (PMF) to complete protein translocation after the ATP-dependent function of SecA.</text>
</comment>
<feature type="transmembrane region" description="Helical" evidence="9">
    <location>
        <begin position="311"/>
        <end position="334"/>
    </location>
</feature>
<dbReference type="Proteomes" id="UP000462501">
    <property type="component" value="Unassembled WGS sequence"/>
</dbReference>
<dbReference type="NCBIfam" id="TIGR00916">
    <property type="entry name" value="2A0604s01"/>
    <property type="match status" value="1"/>
</dbReference>
<feature type="transmembrane region" description="Helical" evidence="9">
    <location>
        <begin position="408"/>
        <end position="434"/>
    </location>
</feature>
<accession>A0A845SXB0</accession>